<reference evidence="1 2" key="1">
    <citation type="journal article" date="2019" name="Commun. Biol.">
        <title>The bagworm genome reveals a unique fibroin gene that provides high tensile strength.</title>
        <authorList>
            <person name="Kono N."/>
            <person name="Nakamura H."/>
            <person name="Ohtoshi R."/>
            <person name="Tomita M."/>
            <person name="Numata K."/>
            <person name="Arakawa K."/>
        </authorList>
    </citation>
    <scope>NUCLEOTIDE SEQUENCE [LARGE SCALE GENOMIC DNA]</scope>
</reference>
<dbReference type="AlphaFoldDB" id="A0A4C1SSK3"/>
<sequence>MVSLKKLSQGLMMEPDGCGKPYGISTYRGYCPSLLTLEPVAVPLVRYLSLGMPTAAAYCRRVRGASARPAVSHLLSARPLLPLRPACCARVVLLVAASPGCPCGPHTPVTSSYVTLHLLS</sequence>
<organism evidence="1 2">
    <name type="scientific">Eumeta variegata</name>
    <name type="common">Bagworm moth</name>
    <name type="synonym">Eumeta japonica</name>
    <dbReference type="NCBI Taxonomy" id="151549"/>
    <lineage>
        <taxon>Eukaryota</taxon>
        <taxon>Metazoa</taxon>
        <taxon>Ecdysozoa</taxon>
        <taxon>Arthropoda</taxon>
        <taxon>Hexapoda</taxon>
        <taxon>Insecta</taxon>
        <taxon>Pterygota</taxon>
        <taxon>Neoptera</taxon>
        <taxon>Endopterygota</taxon>
        <taxon>Lepidoptera</taxon>
        <taxon>Glossata</taxon>
        <taxon>Ditrysia</taxon>
        <taxon>Tineoidea</taxon>
        <taxon>Psychidae</taxon>
        <taxon>Oiketicinae</taxon>
        <taxon>Eumeta</taxon>
    </lineage>
</organism>
<dbReference type="EMBL" id="BGZK01000015">
    <property type="protein sequence ID" value="GBP04924.1"/>
    <property type="molecule type" value="Genomic_DNA"/>
</dbReference>
<name>A0A4C1SSK3_EUMVA</name>
<keyword evidence="2" id="KW-1185">Reference proteome</keyword>
<accession>A0A4C1SSK3</accession>
<evidence type="ECO:0000313" key="2">
    <source>
        <dbReference type="Proteomes" id="UP000299102"/>
    </source>
</evidence>
<comment type="caution">
    <text evidence="1">The sequence shown here is derived from an EMBL/GenBank/DDBJ whole genome shotgun (WGS) entry which is preliminary data.</text>
</comment>
<evidence type="ECO:0000313" key="1">
    <source>
        <dbReference type="EMBL" id="GBP04924.1"/>
    </source>
</evidence>
<protein>
    <submittedName>
        <fullName evidence="1">Uncharacterized protein</fullName>
    </submittedName>
</protein>
<dbReference type="Proteomes" id="UP000299102">
    <property type="component" value="Unassembled WGS sequence"/>
</dbReference>
<proteinExistence type="predicted"/>
<gene>
    <name evidence="1" type="ORF">EVAR_3806_1</name>
</gene>